<evidence type="ECO:0000256" key="7">
    <source>
        <dbReference type="SAM" id="MobiDB-lite"/>
    </source>
</evidence>
<evidence type="ECO:0008006" key="9">
    <source>
        <dbReference type="Google" id="ProtNLM"/>
    </source>
</evidence>
<dbReference type="GO" id="GO:0070740">
    <property type="term" value="F:tubulin-glutamic acid ligase activity"/>
    <property type="evidence" value="ECO:0007669"/>
    <property type="project" value="TreeGrafter"/>
</dbReference>
<dbReference type="Ensembl" id="ENSCCNT00000007644.1">
    <property type="protein sequence ID" value="ENSCCNP00000005810.1"/>
    <property type="gene ID" value="ENSCCNG00000006156.1"/>
</dbReference>
<feature type="compositionally biased region" description="Acidic residues" evidence="7">
    <location>
        <begin position="8"/>
        <end position="19"/>
    </location>
</feature>
<feature type="region of interest" description="Disordered" evidence="7">
    <location>
        <begin position="631"/>
        <end position="654"/>
    </location>
</feature>
<dbReference type="GO" id="GO:0005874">
    <property type="term" value="C:microtubule"/>
    <property type="evidence" value="ECO:0007669"/>
    <property type="project" value="UniProtKB-KW"/>
</dbReference>
<sequence>MLQCLTSESEEEADSEEREESSIEDLKEIITLDFVTENIQKGFQNAQLQCKKKKKRSLTNPCFFNSTAVRRAAQQYGLREGGENDDWTLYWTDYSVSLERVMEMKSYQKINHFPGMTEICRKDLLARNMSRMLKMFPKDFHFFPRTWCLPADWGDLQSYSRSRKNKTYICKPDSGCQGKGIFITRTVKEIKPGEDMICQLYISKPFIIDGFKFDLRIYVLVTSCDPLRIFVYNEGLARFATTSYSHPCTDNLDDICMHLTNYSINKHSSNFIEDSNSGSKRKLSTFNMYMKNHGYDVEQMWRAIEDVIIKTLISAHPIIKHNYHTCFPSHTLNSACFEILGFDILLDCKLKPWLLEVNHSPSFSTDSRLDKEVKDSLLYDTLVLINLGSCDKKKVLEEERQRGRFLHKCPSRDIRMEEAKGFQAIRLQKTEKYEKENCGGFRLIYPGLNLENYEKFFQDNSSLFQNTVASRARKVYARQLIQELRLKQEKKSFQTKEKKVETQGESAGEQARGRSARGRSQRQKQNCKTAIHTPKQPLVLASCTPDLFLSVRDTKKNKTDSSLNREAPKKEAGTIFHKSMPARYYNSVPDLRNSSLTCFGIELCKPNSKEAKSALAVNIFDSKPFTSVEISPESTQVSTSSESPPNLSPTTRSECSSPEIVRVVSFKCKQPKTPQQLIQEKILKPSLRTKSQSFSRSLNPSWALLKNDMKKQQHLMSAILTNVQLRGRLSFFPPHCSPKELCSHSRCRSGKRRQLDVPPFLVLHSPHIQKQSLNDLLVVATPARLDQRPGRSHPCAMRNPCIQDREVYSH</sequence>
<dbReference type="PANTHER" id="PTHR12241">
    <property type="entry name" value="TUBULIN POLYGLUTAMYLASE"/>
    <property type="match status" value="1"/>
</dbReference>
<organism evidence="8">
    <name type="scientific">Castor canadensis</name>
    <name type="common">American beaver</name>
    <dbReference type="NCBI Taxonomy" id="51338"/>
    <lineage>
        <taxon>Eukaryota</taxon>
        <taxon>Metazoa</taxon>
        <taxon>Chordata</taxon>
        <taxon>Craniata</taxon>
        <taxon>Vertebrata</taxon>
        <taxon>Euteleostomi</taxon>
        <taxon>Mammalia</taxon>
        <taxon>Eutheria</taxon>
        <taxon>Euarchontoglires</taxon>
        <taxon>Glires</taxon>
        <taxon>Rodentia</taxon>
        <taxon>Castorimorpha</taxon>
        <taxon>Castoridae</taxon>
        <taxon>Castor</taxon>
    </lineage>
</organism>
<dbReference type="GO" id="GO:0005524">
    <property type="term" value="F:ATP binding"/>
    <property type="evidence" value="ECO:0007669"/>
    <property type="project" value="UniProtKB-KW"/>
</dbReference>
<dbReference type="FunFam" id="3.30.470.20:FF:000009">
    <property type="entry name" value="tubulin polyglutamylase TTLL5 isoform X1"/>
    <property type="match status" value="1"/>
</dbReference>
<evidence type="ECO:0000256" key="6">
    <source>
        <dbReference type="ARBA" id="ARBA00022840"/>
    </source>
</evidence>
<feature type="compositionally biased region" description="Basic and acidic residues" evidence="7">
    <location>
        <begin position="492"/>
        <end position="502"/>
    </location>
</feature>
<name>A0A8C0W9Z4_CASCN</name>
<comment type="similarity">
    <text evidence="2">Belongs to the tubulin--tyrosine ligase family.</text>
</comment>
<dbReference type="PROSITE" id="PS51221">
    <property type="entry name" value="TTL"/>
    <property type="match status" value="1"/>
</dbReference>
<keyword evidence="6" id="KW-0067">ATP-binding</keyword>
<accession>A0A8C0W9Z4</accession>
<dbReference type="InterPro" id="IPR004344">
    <property type="entry name" value="TTL/TTLL_fam"/>
</dbReference>
<evidence type="ECO:0000256" key="1">
    <source>
        <dbReference type="ARBA" id="ARBA00001946"/>
    </source>
</evidence>
<dbReference type="AlphaFoldDB" id="A0A8C0W9Z4"/>
<dbReference type="SUPFAM" id="SSF56059">
    <property type="entry name" value="Glutathione synthetase ATP-binding domain-like"/>
    <property type="match status" value="1"/>
</dbReference>
<dbReference type="GO" id="GO:0000226">
    <property type="term" value="P:microtubule cytoskeleton organization"/>
    <property type="evidence" value="ECO:0007669"/>
    <property type="project" value="TreeGrafter"/>
</dbReference>
<protein>
    <recommendedName>
        <fullName evidence="9">Tubulin polyglutamylase TTLL6</fullName>
    </recommendedName>
</protein>
<dbReference type="GO" id="GO:0036064">
    <property type="term" value="C:ciliary basal body"/>
    <property type="evidence" value="ECO:0007669"/>
    <property type="project" value="TreeGrafter"/>
</dbReference>
<feature type="region of interest" description="Disordered" evidence="7">
    <location>
        <begin position="1"/>
        <end position="22"/>
    </location>
</feature>
<dbReference type="GO" id="GO:0015631">
    <property type="term" value="F:tubulin binding"/>
    <property type="evidence" value="ECO:0007669"/>
    <property type="project" value="TreeGrafter"/>
</dbReference>
<dbReference type="Pfam" id="PF03133">
    <property type="entry name" value="TTL"/>
    <property type="match status" value="1"/>
</dbReference>
<evidence type="ECO:0000256" key="4">
    <source>
        <dbReference type="ARBA" id="ARBA00022701"/>
    </source>
</evidence>
<reference evidence="8" key="1">
    <citation type="submission" date="2023-09" db="UniProtKB">
        <authorList>
            <consortium name="Ensembl"/>
        </authorList>
    </citation>
    <scope>IDENTIFICATION</scope>
</reference>
<keyword evidence="4" id="KW-0493">Microtubule</keyword>
<evidence type="ECO:0000256" key="3">
    <source>
        <dbReference type="ARBA" id="ARBA00022598"/>
    </source>
</evidence>
<dbReference type="Gene3D" id="3.30.470.20">
    <property type="entry name" value="ATP-grasp fold, B domain"/>
    <property type="match status" value="1"/>
</dbReference>
<keyword evidence="5" id="KW-0547">Nucleotide-binding</keyword>
<comment type="cofactor">
    <cofactor evidence="1">
        <name>Mg(2+)</name>
        <dbReference type="ChEBI" id="CHEBI:18420"/>
    </cofactor>
</comment>
<feature type="region of interest" description="Disordered" evidence="7">
    <location>
        <begin position="492"/>
        <end position="531"/>
    </location>
</feature>
<dbReference type="PANTHER" id="PTHR12241:SF96">
    <property type="entry name" value="TUBULIN POLYGLUTAMYLASE TTLL6"/>
    <property type="match status" value="1"/>
</dbReference>
<evidence type="ECO:0000313" key="8">
    <source>
        <dbReference type="Ensembl" id="ENSCCNP00000005810.1"/>
    </source>
</evidence>
<keyword evidence="3" id="KW-0436">Ligase</keyword>
<evidence type="ECO:0000256" key="2">
    <source>
        <dbReference type="ARBA" id="ARBA00006820"/>
    </source>
</evidence>
<gene>
    <name evidence="8" type="primary">Ttll6</name>
</gene>
<evidence type="ECO:0000256" key="5">
    <source>
        <dbReference type="ARBA" id="ARBA00022741"/>
    </source>
</evidence>
<proteinExistence type="inferred from homology"/>